<evidence type="ECO:0000313" key="1">
    <source>
        <dbReference type="EMBL" id="KAJ7566056.1"/>
    </source>
</evidence>
<dbReference type="EMBL" id="CM055093">
    <property type="protein sequence ID" value="KAJ7566056.1"/>
    <property type="molecule type" value="Genomic_DNA"/>
</dbReference>
<organism evidence="1 2">
    <name type="scientific">Diphasiastrum complanatum</name>
    <name type="common">Issler's clubmoss</name>
    <name type="synonym">Lycopodium complanatum</name>
    <dbReference type="NCBI Taxonomy" id="34168"/>
    <lineage>
        <taxon>Eukaryota</taxon>
        <taxon>Viridiplantae</taxon>
        <taxon>Streptophyta</taxon>
        <taxon>Embryophyta</taxon>
        <taxon>Tracheophyta</taxon>
        <taxon>Lycopodiopsida</taxon>
        <taxon>Lycopodiales</taxon>
        <taxon>Lycopodiaceae</taxon>
        <taxon>Lycopodioideae</taxon>
        <taxon>Diphasiastrum</taxon>
    </lineage>
</organism>
<sequence>MGVTRNLEDSLGPTTPYGEHLLQFGEAHELAIYNGLTCWPESGSYTCHPHSGGHSVVDYLMGSPSSIPLIFDFHVSPTTLSDHSFLSFAIGRLPPPQPSSHPLLTRAPRCTFSSLYTPVYQEFLTSLLHSFPHDSTVETQAAFLSTSLHSATSLAFPSKPHKSRGTRSSSIRPPHPPWYDAECRSLHQLVTHARTHDPHLLHSARRSYRRTLRRKKRIYDDSEGTRLVVLLFSSSSGAFWREFIPRAPPPLLDDLRIWTEYATKLYTIPTDAPISISPRPSKFTFFTSDMVLMAIKRMKSHKARDARATRPITRRPLHPLRRRQRPPVALHAAGRITSFYSISTSRTGLDDSVIPHS</sequence>
<keyword evidence="2" id="KW-1185">Reference proteome</keyword>
<evidence type="ECO:0000313" key="2">
    <source>
        <dbReference type="Proteomes" id="UP001162992"/>
    </source>
</evidence>
<reference evidence="2" key="1">
    <citation type="journal article" date="2024" name="Proc. Natl. Acad. Sci. U.S.A.">
        <title>Extraordinary preservation of gene collinearity over three hundred million years revealed in homosporous lycophytes.</title>
        <authorList>
            <person name="Li C."/>
            <person name="Wickell D."/>
            <person name="Kuo L.Y."/>
            <person name="Chen X."/>
            <person name="Nie B."/>
            <person name="Liao X."/>
            <person name="Peng D."/>
            <person name="Ji J."/>
            <person name="Jenkins J."/>
            <person name="Williams M."/>
            <person name="Shu S."/>
            <person name="Plott C."/>
            <person name="Barry K."/>
            <person name="Rajasekar S."/>
            <person name="Grimwood J."/>
            <person name="Han X."/>
            <person name="Sun S."/>
            <person name="Hou Z."/>
            <person name="He W."/>
            <person name="Dai G."/>
            <person name="Sun C."/>
            <person name="Schmutz J."/>
            <person name="Leebens-Mack J.H."/>
            <person name="Li F.W."/>
            <person name="Wang L."/>
        </authorList>
    </citation>
    <scope>NUCLEOTIDE SEQUENCE [LARGE SCALE GENOMIC DNA]</scope>
    <source>
        <strain evidence="2">cv. PW_Plant_1</strain>
    </source>
</reference>
<proteinExistence type="predicted"/>
<name>A0ACC2EHS4_DIPCM</name>
<protein>
    <submittedName>
        <fullName evidence="1">Uncharacterized protein</fullName>
    </submittedName>
</protein>
<comment type="caution">
    <text evidence="1">The sequence shown here is derived from an EMBL/GenBank/DDBJ whole genome shotgun (WGS) entry which is preliminary data.</text>
</comment>
<gene>
    <name evidence="1" type="ORF">O6H91_02G086500</name>
</gene>
<accession>A0ACC2EHS4</accession>
<dbReference type="Proteomes" id="UP001162992">
    <property type="component" value="Chromosome 2"/>
</dbReference>